<organism evidence="3 4">
    <name type="scientific">Corynebacterium sphenisci DSM 44792</name>
    <dbReference type="NCBI Taxonomy" id="1437874"/>
    <lineage>
        <taxon>Bacteria</taxon>
        <taxon>Bacillati</taxon>
        <taxon>Actinomycetota</taxon>
        <taxon>Actinomycetes</taxon>
        <taxon>Mycobacteriales</taxon>
        <taxon>Corynebacteriaceae</taxon>
        <taxon>Corynebacterium</taxon>
    </lineage>
</organism>
<evidence type="ECO:0000313" key="4">
    <source>
        <dbReference type="Proteomes" id="UP000185469"/>
    </source>
</evidence>
<evidence type="ECO:0000256" key="2">
    <source>
        <dbReference type="SAM" id="SignalP"/>
    </source>
</evidence>
<feature type="region of interest" description="Disordered" evidence="1">
    <location>
        <begin position="43"/>
        <end position="79"/>
    </location>
</feature>
<feature type="chain" id="PRO_5039302731" description="Glucose/Sorbosone dehydrogenase domain-containing protein" evidence="2">
    <location>
        <begin position="32"/>
        <end position="359"/>
    </location>
</feature>
<feature type="signal peptide" evidence="2">
    <location>
        <begin position="1"/>
        <end position="31"/>
    </location>
</feature>
<dbReference type="Proteomes" id="UP000185469">
    <property type="component" value="Chromosome"/>
</dbReference>
<evidence type="ECO:0008006" key="5">
    <source>
        <dbReference type="Google" id="ProtNLM"/>
    </source>
</evidence>
<evidence type="ECO:0000313" key="3">
    <source>
        <dbReference type="EMBL" id="APT90440.1"/>
    </source>
</evidence>
<keyword evidence="2" id="KW-0732">Signal</keyword>
<keyword evidence="4" id="KW-1185">Reference proteome</keyword>
<protein>
    <recommendedName>
        <fullName evidence="5">Glucose/Sorbosone dehydrogenase domain-containing protein</fullName>
    </recommendedName>
</protein>
<sequence length="359" mass="35688">MLAGVGTRDAGRRRAAIAARCAALAAAAALAAGCAAAPDPHAGPFTAREAEPTPAPMPDAALSRAPTAQPPRGDRSEDPCARDRITLAACLPAVTALAPIGPGRALAGDAAGDLWEVAPNRPPRLVAELGARVRQLLPSPEVAEDHQVHVLLLGGAVLRLTLLPGGGVDRRELAAPPGTIAIYRGALDPPGAPVNYLVAGDPAVEIVATCLTGRGVPPLLAARVDGRPQLVQLDGPELIPVAEVDFDDSIGGCAVAGGLVAVAVPGAQKVLTLPMSVDVAVAPGPGPAHSPRWRADGAPETVVEGEFGHVATVAAVPAGGGPQLWAGTANRELAAAGPAAADDRVVRLPDAGSAAGAPD</sequence>
<reference evidence="3 4" key="1">
    <citation type="submission" date="2014-08" db="EMBL/GenBank/DDBJ databases">
        <title>Complete genome sequence of Corynebacterium sphenisci CECT 5990(T) (=DSM 44792(T)), isolated from healthy wild penguins.</title>
        <authorList>
            <person name="Ruckert C."/>
            <person name="Albersmeier A."/>
            <person name="Winkler A."/>
            <person name="Kalinowski J."/>
        </authorList>
    </citation>
    <scope>NUCLEOTIDE SEQUENCE [LARGE SCALE GENOMIC DNA]</scope>
    <source>
        <strain evidence="3 4">DSM 44792</strain>
    </source>
</reference>
<proteinExistence type="predicted"/>
<gene>
    <name evidence="3" type="ORF">CSPHI_04555</name>
</gene>
<dbReference type="EMBL" id="CP009248">
    <property type="protein sequence ID" value="APT90440.1"/>
    <property type="molecule type" value="Genomic_DNA"/>
</dbReference>
<accession>A0A1L7CX93</accession>
<dbReference type="AlphaFoldDB" id="A0A1L7CX93"/>
<dbReference type="KEGG" id="csph:CSPHI_04555"/>
<name>A0A1L7CX93_9CORY</name>
<evidence type="ECO:0000256" key="1">
    <source>
        <dbReference type="SAM" id="MobiDB-lite"/>
    </source>
</evidence>